<accession>A0ABT3ABF2</accession>
<name>A0ABT3ABF2_9ALTE</name>
<reference evidence="2 3" key="1">
    <citation type="submission" date="2022-10" db="EMBL/GenBank/DDBJ databases">
        <title>Aestuariibacter sp. AA17 isolated from Montipora capitata coral fragment.</title>
        <authorList>
            <person name="Emsley S.A."/>
            <person name="Pfannmuller K.M."/>
            <person name="Loughran R.M."/>
            <person name="Shlafstein M."/>
            <person name="Papke E."/>
            <person name="Saw J.H."/>
            <person name="Ushijima B."/>
            <person name="Videau P."/>
        </authorList>
    </citation>
    <scope>NUCLEOTIDE SEQUENCE [LARGE SCALE GENOMIC DNA]</scope>
    <source>
        <strain evidence="2 3">AA17</strain>
    </source>
</reference>
<keyword evidence="1" id="KW-0472">Membrane</keyword>
<dbReference type="Gene3D" id="1.20.210.10">
    <property type="entry name" value="Cytochrome c oxidase-like, subunit I domain"/>
    <property type="match status" value="1"/>
</dbReference>
<proteinExistence type="predicted"/>
<evidence type="ECO:0000313" key="2">
    <source>
        <dbReference type="EMBL" id="MCV2885993.1"/>
    </source>
</evidence>
<dbReference type="EMBL" id="JAOWKX010000008">
    <property type="protein sequence ID" value="MCV2885993.1"/>
    <property type="molecule type" value="Genomic_DNA"/>
</dbReference>
<dbReference type="RefSeq" id="WP_263713284.1">
    <property type="nucleotide sequence ID" value="NZ_JAOWKX010000008.1"/>
</dbReference>
<sequence>MTDNSNWHGEERRQTPRKGDRLYRIVEILNICCWLVFLAALIVFHYARPELISGVQEYWGINGRDSWAQSLTLPLLMLLVFCLMLTSVVFVLRRKRNRRKRDFFGINLYFLLALVIIALLWITAQVSGSS</sequence>
<keyword evidence="1" id="KW-0812">Transmembrane</keyword>
<feature type="transmembrane region" description="Helical" evidence="1">
    <location>
        <begin position="22"/>
        <end position="47"/>
    </location>
</feature>
<keyword evidence="3" id="KW-1185">Reference proteome</keyword>
<evidence type="ECO:0000256" key="1">
    <source>
        <dbReference type="SAM" id="Phobius"/>
    </source>
</evidence>
<comment type="caution">
    <text evidence="2">The sequence shown here is derived from an EMBL/GenBank/DDBJ whole genome shotgun (WGS) entry which is preliminary data.</text>
</comment>
<feature type="transmembrane region" description="Helical" evidence="1">
    <location>
        <begin position="104"/>
        <end position="124"/>
    </location>
</feature>
<keyword evidence="1" id="KW-1133">Transmembrane helix</keyword>
<evidence type="ECO:0000313" key="3">
    <source>
        <dbReference type="Proteomes" id="UP001652504"/>
    </source>
</evidence>
<gene>
    <name evidence="2" type="ORF">OE749_14970</name>
</gene>
<feature type="transmembrane region" description="Helical" evidence="1">
    <location>
        <begin position="67"/>
        <end position="92"/>
    </location>
</feature>
<protein>
    <submittedName>
        <fullName evidence="2">Uncharacterized protein</fullName>
    </submittedName>
</protein>
<dbReference type="InterPro" id="IPR036927">
    <property type="entry name" value="Cyt_c_oxase-like_su1_sf"/>
</dbReference>
<organism evidence="2 3">
    <name type="scientific">Fluctibacter corallii</name>
    <dbReference type="NCBI Taxonomy" id="2984329"/>
    <lineage>
        <taxon>Bacteria</taxon>
        <taxon>Pseudomonadati</taxon>
        <taxon>Pseudomonadota</taxon>
        <taxon>Gammaproteobacteria</taxon>
        <taxon>Alteromonadales</taxon>
        <taxon>Alteromonadaceae</taxon>
        <taxon>Fluctibacter</taxon>
    </lineage>
</organism>
<dbReference type="Proteomes" id="UP001652504">
    <property type="component" value="Unassembled WGS sequence"/>
</dbReference>